<gene>
    <name evidence="1" type="ORF">Taro_030576</name>
</gene>
<protein>
    <submittedName>
        <fullName evidence="1">Uncharacterized protein</fullName>
    </submittedName>
</protein>
<comment type="caution">
    <text evidence="1">The sequence shown here is derived from an EMBL/GenBank/DDBJ whole genome shotgun (WGS) entry which is preliminary data.</text>
</comment>
<dbReference type="AlphaFoldDB" id="A0A843W3R3"/>
<organism evidence="1 2">
    <name type="scientific">Colocasia esculenta</name>
    <name type="common">Wild taro</name>
    <name type="synonym">Arum esculentum</name>
    <dbReference type="NCBI Taxonomy" id="4460"/>
    <lineage>
        <taxon>Eukaryota</taxon>
        <taxon>Viridiplantae</taxon>
        <taxon>Streptophyta</taxon>
        <taxon>Embryophyta</taxon>
        <taxon>Tracheophyta</taxon>
        <taxon>Spermatophyta</taxon>
        <taxon>Magnoliopsida</taxon>
        <taxon>Liliopsida</taxon>
        <taxon>Araceae</taxon>
        <taxon>Aroideae</taxon>
        <taxon>Colocasieae</taxon>
        <taxon>Colocasia</taxon>
    </lineage>
</organism>
<evidence type="ECO:0000313" key="1">
    <source>
        <dbReference type="EMBL" id="MQL97879.1"/>
    </source>
</evidence>
<sequence>MGHKEKTAAVSEVSGVAPMSAWGPRCRHYKGLRKRFRIGDEYEIIMAKEEESHLVNKPRCLTLSLDHMEAGFRLPLLEVAMALLNR</sequence>
<dbReference type="EMBL" id="NMUH01002113">
    <property type="protein sequence ID" value="MQL97879.1"/>
    <property type="molecule type" value="Genomic_DNA"/>
</dbReference>
<accession>A0A843W3R3</accession>
<name>A0A843W3R3_COLES</name>
<dbReference type="OrthoDB" id="1750920at2759"/>
<reference evidence="1" key="1">
    <citation type="submission" date="2017-07" db="EMBL/GenBank/DDBJ databases">
        <title>Taro Niue Genome Assembly and Annotation.</title>
        <authorList>
            <person name="Atibalentja N."/>
            <person name="Keating K."/>
            <person name="Fields C.J."/>
        </authorList>
    </citation>
    <scope>NUCLEOTIDE SEQUENCE</scope>
    <source>
        <strain evidence="1">Niue_2</strain>
        <tissue evidence="1">Leaf</tissue>
    </source>
</reference>
<keyword evidence="2" id="KW-1185">Reference proteome</keyword>
<dbReference type="Proteomes" id="UP000652761">
    <property type="component" value="Unassembled WGS sequence"/>
</dbReference>
<proteinExistence type="predicted"/>
<evidence type="ECO:0000313" key="2">
    <source>
        <dbReference type="Proteomes" id="UP000652761"/>
    </source>
</evidence>